<feature type="transmembrane region" description="Helical" evidence="11">
    <location>
        <begin position="399"/>
        <end position="422"/>
    </location>
</feature>
<name>A0AAD9PSH9_ACRCE</name>
<dbReference type="SUPFAM" id="SSF81321">
    <property type="entry name" value="Family A G protein-coupled receptor-like"/>
    <property type="match status" value="1"/>
</dbReference>
<feature type="domain" description="G-protein coupled receptors family 1 profile" evidence="12">
    <location>
        <begin position="27"/>
        <end position="279"/>
    </location>
</feature>
<evidence type="ECO:0000256" key="2">
    <source>
        <dbReference type="ARBA" id="ARBA00022475"/>
    </source>
</evidence>
<keyword evidence="4 11" id="KW-1133">Transmembrane helix</keyword>
<evidence type="ECO:0000256" key="11">
    <source>
        <dbReference type="SAM" id="Phobius"/>
    </source>
</evidence>
<dbReference type="GO" id="GO:0005886">
    <property type="term" value="C:plasma membrane"/>
    <property type="evidence" value="ECO:0007669"/>
    <property type="project" value="UniProtKB-SubCell"/>
</dbReference>
<dbReference type="PANTHER" id="PTHR24246">
    <property type="entry name" value="OLFACTORY RECEPTOR AND ADENOSINE RECEPTOR"/>
    <property type="match status" value="1"/>
</dbReference>
<reference evidence="13" key="2">
    <citation type="journal article" date="2023" name="Science">
        <title>Genomic signatures of disease resistance in endangered staghorn corals.</title>
        <authorList>
            <person name="Vollmer S.V."/>
            <person name="Selwyn J.D."/>
            <person name="Despard B.A."/>
            <person name="Roesel C.L."/>
        </authorList>
    </citation>
    <scope>NUCLEOTIDE SEQUENCE</scope>
    <source>
        <strain evidence="13">K2</strain>
    </source>
</reference>
<dbReference type="PANTHER" id="PTHR24246:SF27">
    <property type="entry name" value="ADENOSINE RECEPTOR, ISOFORM A"/>
    <property type="match status" value="1"/>
</dbReference>
<dbReference type="CDD" id="cd00637">
    <property type="entry name" value="7tm_classA_rhodopsin-like"/>
    <property type="match status" value="1"/>
</dbReference>
<protein>
    <recommendedName>
        <fullName evidence="12">G-protein coupled receptors family 1 profile domain-containing protein</fullName>
    </recommendedName>
</protein>
<evidence type="ECO:0000256" key="9">
    <source>
        <dbReference type="ARBA" id="ARBA00023224"/>
    </source>
</evidence>
<keyword evidence="2" id="KW-1003">Cell membrane</keyword>
<dbReference type="EMBL" id="JARQWQ010000152">
    <property type="protein sequence ID" value="KAK2548217.1"/>
    <property type="molecule type" value="Genomic_DNA"/>
</dbReference>
<comment type="similarity">
    <text evidence="10">Belongs to the G-protein coupled receptor 1 family.</text>
</comment>
<evidence type="ECO:0000256" key="8">
    <source>
        <dbReference type="ARBA" id="ARBA00023180"/>
    </source>
</evidence>
<comment type="caution">
    <text evidence="13">The sequence shown here is derived from an EMBL/GenBank/DDBJ whole genome shotgun (WGS) entry which is preliminary data.</text>
</comment>
<evidence type="ECO:0000256" key="4">
    <source>
        <dbReference type="ARBA" id="ARBA00022989"/>
    </source>
</evidence>
<evidence type="ECO:0000256" key="7">
    <source>
        <dbReference type="ARBA" id="ARBA00023170"/>
    </source>
</evidence>
<keyword evidence="6 11" id="KW-0472">Membrane</keyword>
<evidence type="ECO:0000313" key="13">
    <source>
        <dbReference type="EMBL" id="KAK2548217.1"/>
    </source>
</evidence>
<dbReference type="Gene3D" id="1.20.1070.10">
    <property type="entry name" value="Rhodopsin 7-helix transmembrane proteins"/>
    <property type="match status" value="1"/>
</dbReference>
<gene>
    <name evidence="13" type="ORF">P5673_031619</name>
</gene>
<feature type="transmembrane region" description="Helical" evidence="11">
    <location>
        <begin position="220"/>
        <end position="244"/>
    </location>
</feature>
<keyword evidence="5 10" id="KW-0297">G-protein coupled receptor</keyword>
<keyword evidence="7 10" id="KW-0675">Receptor</keyword>
<evidence type="ECO:0000256" key="10">
    <source>
        <dbReference type="RuleBase" id="RU000688"/>
    </source>
</evidence>
<dbReference type="Proteomes" id="UP001249851">
    <property type="component" value="Unassembled WGS sequence"/>
</dbReference>
<keyword evidence="9 10" id="KW-0807">Transducer</keyword>
<keyword evidence="8" id="KW-0325">Glycoprotein</keyword>
<dbReference type="InterPro" id="IPR017452">
    <property type="entry name" value="GPCR_Rhodpsn_7TM"/>
</dbReference>
<evidence type="ECO:0000256" key="5">
    <source>
        <dbReference type="ARBA" id="ARBA00023040"/>
    </source>
</evidence>
<dbReference type="PROSITE" id="PS00237">
    <property type="entry name" value="G_PROTEIN_RECEP_F1_1"/>
    <property type="match status" value="1"/>
</dbReference>
<evidence type="ECO:0000313" key="14">
    <source>
        <dbReference type="Proteomes" id="UP001249851"/>
    </source>
</evidence>
<evidence type="ECO:0000259" key="12">
    <source>
        <dbReference type="PROSITE" id="PS50262"/>
    </source>
</evidence>
<evidence type="ECO:0000256" key="3">
    <source>
        <dbReference type="ARBA" id="ARBA00022692"/>
    </source>
</evidence>
<proteinExistence type="inferred from homology"/>
<evidence type="ECO:0000256" key="1">
    <source>
        <dbReference type="ARBA" id="ARBA00004651"/>
    </source>
</evidence>
<dbReference type="GO" id="GO:0004930">
    <property type="term" value="F:G protein-coupled receptor activity"/>
    <property type="evidence" value="ECO:0007669"/>
    <property type="project" value="UniProtKB-KW"/>
</dbReference>
<keyword evidence="3 10" id="KW-0812">Transmembrane</keyword>
<evidence type="ECO:0000256" key="6">
    <source>
        <dbReference type="ARBA" id="ARBA00023136"/>
    </source>
</evidence>
<sequence length="504" mass="58449">MERYFEKQVCLGSGIAFLILLFMISLPNGFVLFVLLKNPLRFPRRSFTVFLAFICATDLFVGLVVSSGEALTRFLCAFGDRGLPQEGGVMRVLSYIGVNSSILLVTAMSIDRFIAVVFPHTYRQKWKPKTVVVVNLCIVIFSSIFASIQLSDISLHLYLAIDLHLHTTFPLCTTSMAYLGIFFFLKRQSRIVFKKQTTVPMDSLENDRRQEREEKMERNIFTTSFLIVLFLILSLIPYFVITIVEIRCESCSGQDWFLALKESSIVFLHLNSVFNPFLSSFRISELKRSCAIVLGLQRQVKQWLKTVVLFVRSFSLLENLRKSRFVAEVVGVLRLVGDTDINTACLQFITNSFYHLGGISRYKEKVFTQVHQTHHYVIVYFPQLLSWKRWISDKTRMKLFYCTWGVLFLIMLLGVIIHANFLKYLCEACAKKEYFVFIFYSWEQSSGTGVLNWLKLYVEIVFFPWEINFKIKQILVVFGCYNLNRIGSYSYIAFNFGNVLKCFN</sequence>
<keyword evidence="14" id="KW-1185">Reference proteome</keyword>
<organism evidence="13 14">
    <name type="scientific">Acropora cervicornis</name>
    <name type="common">Staghorn coral</name>
    <dbReference type="NCBI Taxonomy" id="6130"/>
    <lineage>
        <taxon>Eukaryota</taxon>
        <taxon>Metazoa</taxon>
        <taxon>Cnidaria</taxon>
        <taxon>Anthozoa</taxon>
        <taxon>Hexacorallia</taxon>
        <taxon>Scleractinia</taxon>
        <taxon>Astrocoeniina</taxon>
        <taxon>Acroporidae</taxon>
        <taxon>Acropora</taxon>
    </lineage>
</organism>
<dbReference type="Pfam" id="PF00001">
    <property type="entry name" value="7tm_1"/>
    <property type="match status" value="1"/>
</dbReference>
<accession>A0AAD9PSH9</accession>
<feature type="transmembrane region" description="Helical" evidence="11">
    <location>
        <begin position="256"/>
        <end position="278"/>
    </location>
</feature>
<comment type="subcellular location">
    <subcellularLocation>
        <location evidence="1">Cell membrane</location>
        <topology evidence="1">Multi-pass membrane protein</topology>
    </subcellularLocation>
</comment>
<dbReference type="AlphaFoldDB" id="A0AAD9PSH9"/>
<feature type="transmembrane region" description="Helical" evidence="11">
    <location>
        <begin position="130"/>
        <end position="151"/>
    </location>
</feature>
<dbReference type="PRINTS" id="PR00237">
    <property type="entry name" value="GPCRRHODOPSN"/>
</dbReference>
<reference evidence="13" key="1">
    <citation type="journal article" date="2023" name="G3 (Bethesda)">
        <title>Whole genome assembly and annotation of the endangered Caribbean coral Acropora cervicornis.</title>
        <authorList>
            <person name="Selwyn J.D."/>
            <person name="Vollmer S.V."/>
        </authorList>
    </citation>
    <scope>NUCLEOTIDE SEQUENCE</scope>
    <source>
        <strain evidence="13">K2</strain>
    </source>
</reference>
<dbReference type="PROSITE" id="PS50262">
    <property type="entry name" value="G_PROTEIN_RECEP_F1_2"/>
    <property type="match status" value="1"/>
</dbReference>
<feature type="transmembrane region" description="Helical" evidence="11">
    <location>
        <begin position="47"/>
        <end position="65"/>
    </location>
</feature>
<feature type="transmembrane region" description="Helical" evidence="11">
    <location>
        <begin position="92"/>
        <end position="118"/>
    </location>
</feature>
<dbReference type="InterPro" id="IPR000276">
    <property type="entry name" value="GPCR_Rhodpsn"/>
</dbReference>
<feature type="transmembrane region" description="Helical" evidence="11">
    <location>
        <begin position="15"/>
        <end position="35"/>
    </location>
</feature>
<feature type="transmembrane region" description="Helical" evidence="11">
    <location>
        <begin position="163"/>
        <end position="185"/>
    </location>
</feature>